<dbReference type="EMBL" id="CAMAPF010000034">
    <property type="protein sequence ID" value="CAH9080105.1"/>
    <property type="molecule type" value="Genomic_DNA"/>
</dbReference>
<dbReference type="AlphaFoldDB" id="A0AAV0CLA6"/>
<feature type="region of interest" description="Disordered" evidence="1">
    <location>
        <begin position="29"/>
        <end position="48"/>
    </location>
</feature>
<dbReference type="PANTHER" id="PTHR36811:SF2">
    <property type="entry name" value="OS08G0444440 PROTEIN"/>
    <property type="match status" value="1"/>
</dbReference>
<comment type="caution">
    <text evidence="2">The sequence shown here is derived from an EMBL/GenBank/DDBJ whole genome shotgun (WGS) entry which is preliminary data.</text>
</comment>
<reference evidence="2" key="1">
    <citation type="submission" date="2022-07" db="EMBL/GenBank/DDBJ databases">
        <authorList>
            <person name="Macas J."/>
            <person name="Novak P."/>
            <person name="Neumann P."/>
        </authorList>
    </citation>
    <scope>NUCLEOTIDE SEQUENCE</scope>
</reference>
<organism evidence="2 3">
    <name type="scientific">Cuscuta epithymum</name>
    <dbReference type="NCBI Taxonomy" id="186058"/>
    <lineage>
        <taxon>Eukaryota</taxon>
        <taxon>Viridiplantae</taxon>
        <taxon>Streptophyta</taxon>
        <taxon>Embryophyta</taxon>
        <taxon>Tracheophyta</taxon>
        <taxon>Spermatophyta</taxon>
        <taxon>Magnoliopsida</taxon>
        <taxon>eudicotyledons</taxon>
        <taxon>Gunneridae</taxon>
        <taxon>Pentapetalae</taxon>
        <taxon>asterids</taxon>
        <taxon>lamiids</taxon>
        <taxon>Solanales</taxon>
        <taxon>Convolvulaceae</taxon>
        <taxon>Cuscuteae</taxon>
        <taxon>Cuscuta</taxon>
        <taxon>Cuscuta subgen. Cuscuta</taxon>
    </lineage>
</organism>
<name>A0AAV0CLA6_9ASTE</name>
<protein>
    <submittedName>
        <fullName evidence="2">Uncharacterized protein</fullName>
    </submittedName>
</protein>
<keyword evidence="3" id="KW-1185">Reference proteome</keyword>
<dbReference type="PANTHER" id="PTHR36811">
    <property type="entry name" value="OS08G0444440 PROTEIN"/>
    <property type="match status" value="1"/>
</dbReference>
<dbReference type="Proteomes" id="UP001152523">
    <property type="component" value="Unassembled WGS sequence"/>
</dbReference>
<proteinExistence type="predicted"/>
<gene>
    <name evidence="2" type="ORF">CEPIT_LOCUS7225</name>
</gene>
<evidence type="ECO:0000313" key="3">
    <source>
        <dbReference type="Proteomes" id="UP001152523"/>
    </source>
</evidence>
<accession>A0AAV0CLA6</accession>
<evidence type="ECO:0000313" key="2">
    <source>
        <dbReference type="EMBL" id="CAH9080105.1"/>
    </source>
</evidence>
<sequence length="208" mass="23673">MSNHLKQTLVRGHRKKKVLQKMVKTTAGGSALAVHHTKKKRRPVPERRRSFKKRVFDYLFSDDYMFAPLLSLHSSIVSSSSFAGIGEPLSKEKEEDFVGKVVDYMRSDCYLYSPMVITQPWLTSSVQCPPPANKTGLHHILEKIDTVETGDLLKEGDQTDHPVEKISKDQNTDSCHPFDLSRTRIKSTSLRQERVKHVILQPSHPLTP</sequence>
<evidence type="ECO:0000256" key="1">
    <source>
        <dbReference type="SAM" id="MobiDB-lite"/>
    </source>
</evidence>